<evidence type="ECO:0000313" key="2">
    <source>
        <dbReference type="EMBL" id="EEB27046.1"/>
    </source>
</evidence>
<name>B6VTQ1_9BACT</name>
<evidence type="ECO:0000256" key="1">
    <source>
        <dbReference type="SAM" id="MobiDB-lite"/>
    </source>
</evidence>
<sequence>MIMVTLTKLLEIRIVANKRSESFSRALIRLSEVCFPSSISLKSTGEREKKAISEADTKPEAYNNKTANKIAMMAPMVGAVTVTPSNKSAKRHKYESGSKESGFS</sequence>
<dbReference type="EMBL" id="ABWZ01000013">
    <property type="protein sequence ID" value="EEB27046.1"/>
    <property type="molecule type" value="Genomic_DNA"/>
</dbReference>
<feature type="region of interest" description="Disordered" evidence="1">
    <location>
        <begin position="81"/>
        <end position="104"/>
    </location>
</feature>
<accession>B6VTQ1</accession>
<reference evidence="2 3" key="2">
    <citation type="submission" date="2008-10" db="EMBL/GenBank/DDBJ databases">
        <authorList>
            <person name="Fulton L."/>
            <person name="Clifton S."/>
            <person name="Fulton B."/>
            <person name="Xu J."/>
            <person name="Minx P."/>
            <person name="Pepin K.H."/>
            <person name="Johnson M."/>
            <person name="Thiruvilangam P."/>
            <person name="Bhonagiri V."/>
            <person name="Nash W.E."/>
            <person name="Mardis E.R."/>
            <person name="Wilson R.K."/>
        </authorList>
    </citation>
    <scope>NUCLEOTIDE SEQUENCE [LARGE SCALE GENOMIC DNA]</scope>
    <source>
        <strain evidence="2 3">DSM 17855</strain>
    </source>
</reference>
<evidence type="ECO:0000313" key="3">
    <source>
        <dbReference type="Proteomes" id="UP000004849"/>
    </source>
</evidence>
<proteinExistence type="predicted"/>
<organism evidence="2 3">
    <name type="scientific">Phocaeicola dorei DSM 17855</name>
    <dbReference type="NCBI Taxonomy" id="483217"/>
    <lineage>
        <taxon>Bacteria</taxon>
        <taxon>Pseudomonadati</taxon>
        <taxon>Bacteroidota</taxon>
        <taxon>Bacteroidia</taxon>
        <taxon>Bacteroidales</taxon>
        <taxon>Bacteroidaceae</taxon>
        <taxon>Phocaeicola</taxon>
    </lineage>
</organism>
<dbReference type="AlphaFoldDB" id="B6VTQ1"/>
<gene>
    <name evidence="2" type="ORF">BACDOR_00733</name>
</gene>
<dbReference type="Proteomes" id="UP000004849">
    <property type="component" value="Unassembled WGS sequence"/>
</dbReference>
<protein>
    <submittedName>
        <fullName evidence="2">Uncharacterized protein</fullName>
    </submittedName>
</protein>
<reference evidence="2 3" key="1">
    <citation type="submission" date="2008-10" db="EMBL/GenBank/DDBJ databases">
        <title>Draft genome sequence of Bacteroides dorei (DSM 17855).</title>
        <authorList>
            <person name="Sudarsanam P."/>
            <person name="Ley R."/>
            <person name="Guruge J."/>
            <person name="Turnbaugh P.J."/>
            <person name="Mahowald M."/>
            <person name="Liep D."/>
            <person name="Gordon J."/>
        </authorList>
    </citation>
    <scope>NUCLEOTIDE SEQUENCE [LARGE SCALE GENOMIC DNA]</scope>
    <source>
        <strain evidence="2 3">DSM 17855</strain>
    </source>
</reference>
<dbReference type="HOGENOM" id="CLU_2271814_0_0_10"/>